<feature type="transmembrane region" description="Helical" evidence="8">
    <location>
        <begin position="55"/>
        <end position="78"/>
    </location>
</feature>
<dbReference type="PANTHER" id="PTHR33908">
    <property type="entry name" value="MANNOSYLTRANSFERASE YKCB-RELATED"/>
    <property type="match status" value="1"/>
</dbReference>
<gene>
    <name evidence="9" type="ORF">JF922_22915</name>
</gene>
<feature type="transmembrane region" description="Helical" evidence="8">
    <location>
        <begin position="252"/>
        <end position="272"/>
    </location>
</feature>
<protein>
    <recommendedName>
        <fullName evidence="11">Glycosyltransferase RgtA/B/C/D-like domain-containing protein</fullName>
    </recommendedName>
</protein>
<sequence length="517" mass="56356">MSGQLGYITLYNDARSHLNIARHVTDSLTPGFAQLGSVWLPLPHMLMVPLTMNDFLWHSGIAGSLVGGLCFVFSGVRLFQLVSGWAGSQVAGLCTVGAFVLNANLLYIQSTALTEPVLVAGLIGASYHLANWLRSNRYADLNLGAIYALAATLTRYDGWFYLLVATVVVFAVSWVRSRSWSVGEANGLIFAVVGSYGVILWLLYNAIIFGDPLYFMHSVYSAQSQQETIFKAGKLPTKGNLVVSAEIFGQDVLDVCGWLLVALGAAGWLTWLLFKARGRRARSLALLALLSSPVIFNVIALYLGQSILAVPEIPPHGWFNDRYGIVALPLLAVGAGLLAATAARLWPLPALAVVAAGFLLAAQGRPIVVEDGLQGASHTGTEINDGAAFLKAHYHGGRILADDYLASPMMFASGINLREFITVGYRPYYQNALRAPDSNVEWIVRIYTDDVDRTMREHPERFERFKPVFDGHGRFLIYVRDDQAPPRASVNTPSQPSPDSHLKDLALPALAIRREQG</sequence>
<evidence type="ECO:0000256" key="1">
    <source>
        <dbReference type="ARBA" id="ARBA00004651"/>
    </source>
</evidence>
<evidence type="ECO:0000256" key="8">
    <source>
        <dbReference type="SAM" id="Phobius"/>
    </source>
</evidence>
<keyword evidence="3" id="KW-0328">Glycosyltransferase</keyword>
<evidence type="ECO:0000256" key="6">
    <source>
        <dbReference type="ARBA" id="ARBA00022989"/>
    </source>
</evidence>
<accession>A0A934N9X4</accession>
<dbReference type="EMBL" id="JAEKNR010000228">
    <property type="protein sequence ID" value="MBJ7600906.1"/>
    <property type="molecule type" value="Genomic_DNA"/>
</dbReference>
<evidence type="ECO:0000256" key="2">
    <source>
        <dbReference type="ARBA" id="ARBA00022475"/>
    </source>
</evidence>
<feature type="transmembrane region" description="Helical" evidence="8">
    <location>
        <begin position="158"/>
        <end position="175"/>
    </location>
</feature>
<dbReference type="GO" id="GO:0016757">
    <property type="term" value="F:glycosyltransferase activity"/>
    <property type="evidence" value="ECO:0007669"/>
    <property type="project" value="UniProtKB-KW"/>
</dbReference>
<evidence type="ECO:0008006" key="11">
    <source>
        <dbReference type="Google" id="ProtNLM"/>
    </source>
</evidence>
<evidence type="ECO:0000256" key="5">
    <source>
        <dbReference type="ARBA" id="ARBA00022692"/>
    </source>
</evidence>
<evidence type="ECO:0000313" key="9">
    <source>
        <dbReference type="EMBL" id="MBJ7600906.1"/>
    </source>
</evidence>
<dbReference type="AlphaFoldDB" id="A0A934N9X4"/>
<comment type="subcellular location">
    <subcellularLocation>
        <location evidence="1">Cell membrane</location>
        <topology evidence="1">Multi-pass membrane protein</topology>
    </subcellularLocation>
</comment>
<keyword evidence="4" id="KW-0808">Transferase</keyword>
<dbReference type="RefSeq" id="WP_338204891.1">
    <property type="nucleotide sequence ID" value="NZ_JAEKNR010000228.1"/>
</dbReference>
<organism evidence="9 10">
    <name type="scientific">Candidatus Nephthysia bennettiae</name>
    <dbReference type="NCBI Taxonomy" id="3127016"/>
    <lineage>
        <taxon>Bacteria</taxon>
        <taxon>Bacillati</taxon>
        <taxon>Candidatus Dormiibacterota</taxon>
        <taxon>Candidatus Dormibacteria</taxon>
        <taxon>Candidatus Dormibacterales</taxon>
        <taxon>Candidatus Dormibacteraceae</taxon>
        <taxon>Candidatus Nephthysia</taxon>
    </lineage>
</organism>
<dbReference type="InterPro" id="IPR050297">
    <property type="entry name" value="LipidA_mod_glycosyltrf_83"/>
</dbReference>
<keyword evidence="7 8" id="KW-0472">Membrane</keyword>
<feature type="transmembrane region" description="Helical" evidence="8">
    <location>
        <begin position="187"/>
        <end position="209"/>
    </location>
</feature>
<feature type="transmembrane region" description="Helical" evidence="8">
    <location>
        <begin position="323"/>
        <end position="340"/>
    </location>
</feature>
<comment type="caution">
    <text evidence="9">The sequence shown here is derived from an EMBL/GenBank/DDBJ whole genome shotgun (WGS) entry which is preliminary data.</text>
</comment>
<feature type="transmembrane region" description="Helical" evidence="8">
    <location>
        <begin position="345"/>
        <end position="362"/>
    </location>
</feature>
<evidence type="ECO:0000313" key="10">
    <source>
        <dbReference type="Proteomes" id="UP000612893"/>
    </source>
</evidence>
<feature type="transmembrane region" description="Helical" evidence="8">
    <location>
        <begin position="90"/>
        <end position="108"/>
    </location>
</feature>
<dbReference type="GO" id="GO:0009103">
    <property type="term" value="P:lipopolysaccharide biosynthetic process"/>
    <property type="evidence" value="ECO:0007669"/>
    <property type="project" value="UniProtKB-ARBA"/>
</dbReference>
<dbReference type="GO" id="GO:0005886">
    <property type="term" value="C:plasma membrane"/>
    <property type="evidence" value="ECO:0007669"/>
    <property type="project" value="UniProtKB-SubCell"/>
</dbReference>
<dbReference type="PANTHER" id="PTHR33908:SF11">
    <property type="entry name" value="MEMBRANE PROTEIN"/>
    <property type="match status" value="1"/>
</dbReference>
<name>A0A934N9X4_9BACT</name>
<keyword evidence="6 8" id="KW-1133">Transmembrane helix</keyword>
<dbReference type="Proteomes" id="UP000612893">
    <property type="component" value="Unassembled WGS sequence"/>
</dbReference>
<keyword evidence="2" id="KW-1003">Cell membrane</keyword>
<keyword evidence="5 8" id="KW-0812">Transmembrane</keyword>
<reference evidence="9" key="1">
    <citation type="submission" date="2020-10" db="EMBL/GenBank/DDBJ databases">
        <title>Ca. Dormibacterota MAGs.</title>
        <authorList>
            <person name="Montgomery K."/>
        </authorList>
    </citation>
    <scope>NUCLEOTIDE SEQUENCE [LARGE SCALE GENOMIC DNA]</scope>
    <source>
        <strain evidence="9">SC8812_S17_10</strain>
    </source>
</reference>
<evidence type="ECO:0000256" key="3">
    <source>
        <dbReference type="ARBA" id="ARBA00022676"/>
    </source>
</evidence>
<evidence type="ECO:0000256" key="4">
    <source>
        <dbReference type="ARBA" id="ARBA00022679"/>
    </source>
</evidence>
<evidence type="ECO:0000256" key="7">
    <source>
        <dbReference type="ARBA" id="ARBA00023136"/>
    </source>
</evidence>
<feature type="transmembrane region" description="Helical" evidence="8">
    <location>
        <begin position="284"/>
        <end position="303"/>
    </location>
</feature>
<keyword evidence="10" id="KW-1185">Reference proteome</keyword>
<proteinExistence type="predicted"/>